<dbReference type="Proteomes" id="UP000011083">
    <property type="component" value="Unassembled WGS sequence"/>
</dbReference>
<dbReference type="PANTHER" id="PTHR12761">
    <property type="entry name" value="HERMANSKY-PUDLAK SYNDROME PROTEIN 1"/>
    <property type="match status" value="1"/>
</dbReference>
<dbReference type="KEGG" id="acan:ACA1_170820"/>
<protein>
    <submittedName>
        <fullName evidence="1">Uncharacterized protein</fullName>
    </submittedName>
</protein>
<reference evidence="1 2" key="1">
    <citation type="journal article" date="2013" name="Genome Biol.">
        <title>Genome of Acanthamoeba castellanii highlights extensive lateral gene transfer and early evolution of tyrosine kinase signaling.</title>
        <authorList>
            <person name="Clarke M."/>
            <person name="Lohan A.J."/>
            <person name="Liu B."/>
            <person name="Lagkouvardos I."/>
            <person name="Roy S."/>
            <person name="Zafar N."/>
            <person name="Bertelli C."/>
            <person name="Schilde C."/>
            <person name="Kianianmomeni A."/>
            <person name="Burglin T.R."/>
            <person name="Frech C."/>
            <person name="Turcotte B."/>
            <person name="Kopec K.O."/>
            <person name="Synnott J.M."/>
            <person name="Choo C."/>
            <person name="Paponov I."/>
            <person name="Finkler A."/>
            <person name="Soon Heng Tan C."/>
            <person name="Hutchins A.P."/>
            <person name="Weinmeier T."/>
            <person name="Rattei T."/>
            <person name="Chu J.S."/>
            <person name="Gimenez G."/>
            <person name="Irimia M."/>
            <person name="Rigden D.J."/>
            <person name="Fitzpatrick D.A."/>
            <person name="Lorenzo-Morales J."/>
            <person name="Bateman A."/>
            <person name="Chiu C.H."/>
            <person name="Tang P."/>
            <person name="Hegemann P."/>
            <person name="Fromm H."/>
            <person name="Raoult D."/>
            <person name="Greub G."/>
            <person name="Miranda-Saavedra D."/>
            <person name="Chen N."/>
            <person name="Nash P."/>
            <person name="Ginger M.L."/>
            <person name="Horn M."/>
            <person name="Schaap P."/>
            <person name="Caler L."/>
            <person name="Loftus B."/>
        </authorList>
    </citation>
    <scope>NUCLEOTIDE SEQUENCE [LARGE SCALE GENOMIC DNA]</scope>
    <source>
        <strain evidence="1 2">Neff</strain>
    </source>
</reference>
<dbReference type="AlphaFoldDB" id="L8HJH2"/>
<evidence type="ECO:0000313" key="1">
    <source>
        <dbReference type="EMBL" id="ELR24541.1"/>
    </source>
</evidence>
<dbReference type="PANTHER" id="PTHR12761:SF1">
    <property type="entry name" value="BLOC-3 COMPLEX MEMBER HPS1"/>
    <property type="match status" value="1"/>
</dbReference>
<keyword evidence="2" id="KW-1185">Reference proteome</keyword>
<dbReference type="InterPro" id="IPR026053">
    <property type="entry name" value="HPS1"/>
</dbReference>
<accession>L8HJH2</accession>
<organism evidence="1 2">
    <name type="scientific">Acanthamoeba castellanii (strain ATCC 30010 / Neff)</name>
    <dbReference type="NCBI Taxonomy" id="1257118"/>
    <lineage>
        <taxon>Eukaryota</taxon>
        <taxon>Amoebozoa</taxon>
        <taxon>Discosea</taxon>
        <taxon>Longamoebia</taxon>
        <taxon>Centramoebida</taxon>
        <taxon>Acanthamoebidae</taxon>
        <taxon>Acanthamoeba</taxon>
    </lineage>
</organism>
<dbReference type="RefSeq" id="XP_004356441.1">
    <property type="nucleotide sequence ID" value="XM_004356388.1"/>
</dbReference>
<evidence type="ECO:0000313" key="2">
    <source>
        <dbReference type="Proteomes" id="UP000011083"/>
    </source>
</evidence>
<proteinExistence type="predicted"/>
<dbReference type="EMBL" id="KB007811">
    <property type="protein sequence ID" value="ELR24541.1"/>
    <property type="molecule type" value="Genomic_DNA"/>
</dbReference>
<dbReference type="GeneID" id="14925558"/>
<gene>
    <name evidence="1" type="ORF">ACA1_170820</name>
</gene>
<dbReference type="GO" id="GO:0005085">
    <property type="term" value="F:guanyl-nucleotide exchange factor activity"/>
    <property type="evidence" value="ECO:0007669"/>
    <property type="project" value="TreeGrafter"/>
</dbReference>
<dbReference type="VEuPathDB" id="AmoebaDB:ACA1_170820"/>
<dbReference type="OrthoDB" id="18426at2759"/>
<sequence>MKRVIKRLVWDMCYDSQQHLSEGAQSVLVKSGPWQYSYRLWVEDVDGFELIFPPEVPFGTPHVPQTNKFYQKLMHRFFPTRGNLRCYELFTLYLSTLSVETVAHHDRELVSVLLNRTMK</sequence>
<name>L8HJH2_ACACF</name>
<dbReference type="GO" id="GO:0031085">
    <property type="term" value="C:BLOC-3 complex"/>
    <property type="evidence" value="ECO:0007669"/>
    <property type="project" value="TreeGrafter"/>
</dbReference>